<name>A0A9X5FEN6_9MICO</name>
<dbReference type="EMBL" id="JAAXOW010000003">
    <property type="protein sequence ID" value="NKX93592.1"/>
    <property type="molecule type" value="Genomic_DNA"/>
</dbReference>
<evidence type="ECO:0000313" key="3">
    <source>
        <dbReference type="Proteomes" id="UP000774283"/>
    </source>
</evidence>
<organism evidence="2 3">
    <name type="scientific">Sanguibacter hominis ATCC BAA-789</name>
    <dbReference type="NCBI Taxonomy" id="1312740"/>
    <lineage>
        <taxon>Bacteria</taxon>
        <taxon>Bacillati</taxon>
        <taxon>Actinomycetota</taxon>
        <taxon>Actinomycetes</taxon>
        <taxon>Micrococcales</taxon>
        <taxon>Sanguibacteraceae</taxon>
        <taxon>Sanguibacter</taxon>
    </lineage>
</organism>
<gene>
    <name evidence="2" type="ORF">HF995_09960</name>
</gene>
<proteinExistence type="predicted"/>
<dbReference type="Proteomes" id="UP000774283">
    <property type="component" value="Unassembled WGS sequence"/>
</dbReference>
<dbReference type="Pfam" id="PF01370">
    <property type="entry name" value="Epimerase"/>
    <property type="match status" value="1"/>
</dbReference>
<reference evidence="2 3" key="1">
    <citation type="submission" date="2020-04" db="EMBL/GenBank/DDBJ databases">
        <title>MicrobeNet Type strains.</title>
        <authorList>
            <person name="Nicholson A.C."/>
        </authorList>
    </citation>
    <scope>NUCLEOTIDE SEQUENCE [LARGE SCALE GENOMIC DNA]</scope>
    <source>
        <strain evidence="2 3">ATCC BAA-789</strain>
    </source>
</reference>
<dbReference type="InterPro" id="IPR050177">
    <property type="entry name" value="Lipid_A_modif_metabolic_enz"/>
</dbReference>
<dbReference type="PANTHER" id="PTHR43245:SF13">
    <property type="entry name" value="UDP-D-APIOSE_UDP-D-XYLOSE SYNTHASE 2"/>
    <property type="match status" value="1"/>
</dbReference>
<sequence>MDTHLVWVVGRSGLLGRALDRHLAGSAGTCLFAGARVPWDDAPAAVQTLCEDLDRFLAAADGGRWSIFWAAGAGVIGSDPSLFERETAVLDGLVRALAARACSGRGAFFLASSASVYAGHRLGPYDESTVPAPTSAYARAKLANEQVTSAALSGRLPHVLGRISTLFGPGQDLTKNQGLVSKLCLQAVRRQTVQVFAPLDTLRDYLYVDDAAKLAAAFLARAEDDGDLSSRVRHLSHGSALSIGALTALVRQISHRRAGELHVPPVDTAAHVRDLRVVSRYAHEVVGARRTTHEAGIRATYADVLACYLRGDLAEVP</sequence>
<dbReference type="InterPro" id="IPR036291">
    <property type="entry name" value="NAD(P)-bd_dom_sf"/>
</dbReference>
<dbReference type="RefSeq" id="WP_168447667.1">
    <property type="nucleotide sequence ID" value="NZ_JAAXOW010000003.1"/>
</dbReference>
<dbReference type="AlphaFoldDB" id="A0A9X5FEN6"/>
<evidence type="ECO:0000313" key="2">
    <source>
        <dbReference type="EMBL" id="NKX93592.1"/>
    </source>
</evidence>
<dbReference type="PANTHER" id="PTHR43245">
    <property type="entry name" value="BIFUNCTIONAL POLYMYXIN RESISTANCE PROTEIN ARNA"/>
    <property type="match status" value="1"/>
</dbReference>
<feature type="domain" description="NAD-dependent epimerase/dehydratase" evidence="1">
    <location>
        <begin position="7"/>
        <end position="224"/>
    </location>
</feature>
<protein>
    <submittedName>
        <fullName evidence="2">NAD-dependent epimerase/dehydratase family protein</fullName>
    </submittedName>
</protein>
<comment type="caution">
    <text evidence="2">The sequence shown here is derived from an EMBL/GenBank/DDBJ whole genome shotgun (WGS) entry which is preliminary data.</text>
</comment>
<accession>A0A9X5FEN6</accession>
<keyword evidence="3" id="KW-1185">Reference proteome</keyword>
<dbReference type="InterPro" id="IPR001509">
    <property type="entry name" value="Epimerase_deHydtase"/>
</dbReference>
<evidence type="ECO:0000259" key="1">
    <source>
        <dbReference type="Pfam" id="PF01370"/>
    </source>
</evidence>
<dbReference type="SUPFAM" id="SSF51735">
    <property type="entry name" value="NAD(P)-binding Rossmann-fold domains"/>
    <property type="match status" value="1"/>
</dbReference>
<dbReference type="Gene3D" id="3.40.50.720">
    <property type="entry name" value="NAD(P)-binding Rossmann-like Domain"/>
    <property type="match status" value="1"/>
</dbReference>
<dbReference type="CDD" id="cd08946">
    <property type="entry name" value="SDR_e"/>
    <property type="match status" value="1"/>
</dbReference>